<comment type="caution">
    <text evidence="1">The sequence shown here is derived from an EMBL/GenBank/DDBJ whole genome shotgun (WGS) entry which is preliminary data.</text>
</comment>
<sequence length="72" mass="7728">MLRTRWRSIRVLDPDIGARITAAVSVSTGPNLRKGEADAQDLATALSHDCARVRGATPTRVAVVSSPRAPYQ</sequence>
<evidence type="ECO:0000313" key="1">
    <source>
        <dbReference type="EMBL" id="MBB3664274.1"/>
    </source>
</evidence>
<gene>
    <name evidence="1" type="ORF">FB384_003178</name>
</gene>
<evidence type="ECO:0000313" key="2">
    <source>
        <dbReference type="Proteomes" id="UP000564573"/>
    </source>
</evidence>
<dbReference type="Proteomes" id="UP000564573">
    <property type="component" value="Unassembled WGS sequence"/>
</dbReference>
<dbReference type="AlphaFoldDB" id="A0A839XS51"/>
<protein>
    <submittedName>
        <fullName evidence="1">Uncharacterized protein</fullName>
    </submittedName>
</protein>
<accession>A0A839XS51</accession>
<name>A0A839XS51_9PSEU</name>
<dbReference type="EMBL" id="JACIBS010000001">
    <property type="protein sequence ID" value="MBB3664274.1"/>
    <property type="molecule type" value="Genomic_DNA"/>
</dbReference>
<keyword evidence="2" id="KW-1185">Reference proteome</keyword>
<proteinExistence type="predicted"/>
<reference evidence="1 2" key="1">
    <citation type="submission" date="2020-08" db="EMBL/GenBank/DDBJ databases">
        <title>Sequencing the genomes of 1000 actinobacteria strains.</title>
        <authorList>
            <person name="Klenk H.-P."/>
        </authorList>
    </citation>
    <scope>NUCLEOTIDE SEQUENCE [LARGE SCALE GENOMIC DNA]</scope>
    <source>
        <strain evidence="1 2">DSM 45267</strain>
    </source>
</reference>
<organism evidence="1 2">
    <name type="scientific">Prauserella sediminis</name>
    <dbReference type="NCBI Taxonomy" id="577680"/>
    <lineage>
        <taxon>Bacteria</taxon>
        <taxon>Bacillati</taxon>
        <taxon>Actinomycetota</taxon>
        <taxon>Actinomycetes</taxon>
        <taxon>Pseudonocardiales</taxon>
        <taxon>Pseudonocardiaceae</taxon>
        <taxon>Prauserella</taxon>
        <taxon>Prauserella salsuginis group</taxon>
    </lineage>
</organism>